<dbReference type="InterPro" id="IPR028098">
    <property type="entry name" value="Glyco_trans_4-like_N"/>
</dbReference>
<dbReference type="PANTHER" id="PTHR12526:SF630">
    <property type="entry name" value="GLYCOSYLTRANSFERASE"/>
    <property type="match status" value="1"/>
</dbReference>
<dbReference type="SUPFAM" id="SSF53756">
    <property type="entry name" value="UDP-Glycosyltransferase/glycogen phosphorylase"/>
    <property type="match status" value="1"/>
</dbReference>
<evidence type="ECO:0000259" key="2">
    <source>
        <dbReference type="Pfam" id="PF13579"/>
    </source>
</evidence>
<organism evidence="3 4">
    <name type="scientific">Candidatus Kirkpatrickella diaphorinae</name>
    <dbReference type="NCBI Taxonomy" id="2984322"/>
    <lineage>
        <taxon>Bacteria</taxon>
        <taxon>Pseudomonadati</taxon>
        <taxon>Pseudomonadota</taxon>
        <taxon>Alphaproteobacteria</taxon>
        <taxon>Acetobacterales</taxon>
        <taxon>Acetobacteraceae</taxon>
        <taxon>Candidatus Kirkpatrickella</taxon>
    </lineage>
</organism>
<dbReference type="InterPro" id="IPR001296">
    <property type="entry name" value="Glyco_trans_1"/>
</dbReference>
<proteinExistence type="predicted"/>
<dbReference type="Proteomes" id="UP001163831">
    <property type="component" value="Chromosome"/>
</dbReference>
<dbReference type="Gene3D" id="3.40.50.2000">
    <property type="entry name" value="Glycogen Phosphorylase B"/>
    <property type="match status" value="2"/>
</dbReference>
<accession>A0ABY6GLN1</accession>
<dbReference type="EMBL" id="CP107052">
    <property type="protein sequence ID" value="UYH52257.1"/>
    <property type="molecule type" value="Genomic_DNA"/>
</dbReference>
<dbReference type="RefSeq" id="WP_319807847.1">
    <property type="nucleotide sequence ID" value="NZ_CP107052.1"/>
</dbReference>
<keyword evidence="4" id="KW-1185">Reference proteome</keyword>
<dbReference type="CDD" id="cd03808">
    <property type="entry name" value="GT4_CapM-like"/>
    <property type="match status" value="1"/>
</dbReference>
<sequence>MRVLEVANIDFAMRQFILPIMEGLRDAGCEVTGACAEGPHLAAVRKAGFDVTSVPMVRSLSPFAQWRALKALIRLIRETRPDVVHAHMPISGFIARVAAFYCRVPCIAYTCHGFLFNQPGPVWRKLLSFMLEWVAGQWTDVFMTVSAEEARDARRWRINRHPVANLNGRDPQRFRPDPAARQAIRAELGVDDDMVVILAVSRLVRHKGYPELLRAMEDVPNAHLWIVGARLPSDHGDMMTAEFQRGKEKLGARLHMLGYRDDVPAIMAASDIFTLPSHFEGLPMAIVEAMLTGLPVVATNIRGAREQILDQETGLIVPVGQVDELARALNNLVNDRDMRRAYGAAGLARACHLYVESDSVARSVQLLTGSAR</sequence>
<protein>
    <submittedName>
        <fullName evidence="3">Glycosyltransferase family 4 protein</fullName>
    </submittedName>
</protein>
<dbReference type="PANTHER" id="PTHR12526">
    <property type="entry name" value="GLYCOSYLTRANSFERASE"/>
    <property type="match status" value="1"/>
</dbReference>
<dbReference type="Pfam" id="PF00534">
    <property type="entry name" value="Glycos_transf_1"/>
    <property type="match status" value="1"/>
</dbReference>
<evidence type="ECO:0000313" key="4">
    <source>
        <dbReference type="Proteomes" id="UP001163831"/>
    </source>
</evidence>
<evidence type="ECO:0000313" key="3">
    <source>
        <dbReference type="EMBL" id="UYH52257.1"/>
    </source>
</evidence>
<feature type="domain" description="Glycosyl transferase family 1" evidence="1">
    <location>
        <begin position="181"/>
        <end position="346"/>
    </location>
</feature>
<feature type="domain" description="Glycosyltransferase subfamily 4-like N-terminal" evidence="2">
    <location>
        <begin position="14"/>
        <end position="163"/>
    </location>
</feature>
<evidence type="ECO:0000259" key="1">
    <source>
        <dbReference type="Pfam" id="PF00534"/>
    </source>
</evidence>
<reference evidence="3" key="1">
    <citation type="submission" date="2022-10" db="EMBL/GenBank/DDBJ databases">
        <title>Candidatus Kirkpatrella diaphorinas gen. nov., sp. nov., an uncultured endosymbiont identified in a population of Diaphorina citri from Hawaii.</title>
        <authorList>
            <person name="Henry E.M."/>
            <person name="Carlson C.R."/>
            <person name="Kuo Y.-W."/>
        </authorList>
    </citation>
    <scope>NUCLEOTIDE SEQUENCE</scope>
    <source>
        <strain evidence="3">CADCRV1</strain>
    </source>
</reference>
<name>A0ABY6GLN1_9PROT</name>
<dbReference type="Pfam" id="PF13579">
    <property type="entry name" value="Glyco_trans_4_4"/>
    <property type="match status" value="1"/>
</dbReference>
<gene>
    <name evidence="3" type="ORF">N5W20_05900</name>
</gene>